<proteinExistence type="predicted"/>
<dbReference type="AlphaFoldDB" id="A0A0H4JCB2"/>
<accession>A0A0H4JCB2</accession>
<protein>
    <submittedName>
        <fullName evidence="1">Uncharacterized protein</fullName>
    </submittedName>
</protein>
<organism evidence="1">
    <name type="scientific">Riemerella anatipestifer</name>
    <name type="common">Moraxella anatipestifer</name>
    <dbReference type="NCBI Taxonomy" id="34085"/>
    <lineage>
        <taxon>Bacteria</taxon>
        <taxon>Pseudomonadati</taxon>
        <taxon>Bacteroidota</taxon>
        <taxon>Flavobacteriia</taxon>
        <taxon>Flavobacteriales</taxon>
        <taxon>Weeksellaceae</taxon>
        <taxon>Riemerella</taxon>
    </lineage>
</organism>
<sequence length="196" mass="22444">MGSINDLSVGGSDIIGVWKNRLFDTTKNLTWSLAKGKISTPPLDVKFYRYGSTEISGWRCRHCGHSRIDKSNIELCVSTEFLPKLFVDYIGQNKLIEILDLKTIVALDQIVEKRNAIEKLIQNANITLTSGNEWLWTCPECESKNVCVYRWQTIDNETKLIESKDNLKMETEKMPAYNSTLSKAGRSWWQKLFGSE</sequence>
<dbReference type="EMBL" id="KP265722">
    <property type="protein sequence ID" value="AKO71478.1"/>
    <property type="molecule type" value="Genomic_DNA"/>
</dbReference>
<name>A0A0H4JCB2_RIEAN</name>
<evidence type="ECO:0000313" key="1">
    <source>
        <dbReference type="EMBL" id="AKO71478.1"/>
    </source>
</evidence>
<reference evidence="1" key="1">
    <citation type="journal article" date="2015" name="PLoS ONE">
        <title>ErmF and ereD Are Responsible for Erythromycin Resistance in Riemerella anatipestifer.</title>
        <authorList>
            <person name="Xing L."/>
            <person name="Yu H."/>
            <person name="Qi J."/>
            <person name="Jiang P."/>
            <person name="Sun B."/>
            <person name="Cui J."/>
            <person name="Ou C."/>
            <person name="Chang W."/>
            <person name="Hu Q."/>
        </authorList>
    </citation>
    <scope>NUCLEOTIDE SEQUENCE</scope>
    <source>
        <strain evidence="1">HXb2</strain>
    </source>
</reference>